<feature type="compositionally biased region" description="Acidic residues" evidence="1">
    <location>
        <begin position="184"/>
        <end position="193"/>
    </location>
</feature>
<dbReference type="STRING" id="686832.A0A0C3C993"/>
<reference evidence="2 3" key="1">
    <citation type="submission" date="2014-04" db="EMBL/GenBank/DDBJ databases">
        <authorList>
            <consortium name="DOE Joint Genome Institute"/>
            <person name="Kuo A."/>
            <person name="Gay G."/>
            <person name="Dore J."/>
            <person name="Kohler A."/>
            <person name="Nagy L.G."/>
            <person name="Floudas D."/>
            <person name="Copeland A."/>
            <person name="Barry K.W."/>
            <person name="Cichocki N."/>
            <person name="Veneault-Fourrey C."/>
            <person name="LaButti K."/>
            <person name="Lindquist E.A."/>
            <person name="Lipzen A."/>
            <person name="Lundell T."/>
            <person name="Morin E."/>
            <person name="Murat C."/>
            <person name="Sun H."/>
            <person name="Tunlid A."/>
            <person name="Henrissat B."/>
            <person name="Grigoriev I.V."/>
            <person name="Hibbett D.S."/>
            <person name="Martin F."/>
            <person name="Nordberg H.P."/>
            <person name="Cantor M.N."/>
            <person name="Hua S.X."/>
        </authorList>
    </citation>
    <scope>NUCLEOTIDE SEQUENCE [LARGE SCALE GENOMIC DNA]</scope>
    <source>
        <strain evidence="3">h7</strain>
    </source>
</reference>
<dbReference type="EMBL" id="KN831783">
    <property type="protein sequence ID" value="KIM40121.1"/>
    <property type="molecule type" value="Genomic_DNA"/>
</dbReference>
<sequence>MSYVDDFRKHQISVQAHLKGWQENKPTLPPSFFHPASHWTSSEKDLFFHGLTLYSRFRPDLIAEHVKSKSIFDVCVYLHVLRTATISPGHEPEASTRDTIEPAIEMSERWVEYEEQMATALSSVDPCHHSVEHSEKQTQGNCSCASPKNSAEPGLTPSSQEDFMGHLDSTRLAVLESIIREPQSEEADIEETMLEQASGISPPADTRDPESEFQTPNIQPSPLEITLNTLSPPPPLASPDPQGSPCSEGIVKPTFTNNSHLRRLQKRLHMRRKRAEQAGRPLIPVSIKLRPGREKKPGKGSKKVDHSNHGGNPNQQLVSEGLHPRIEGLDESLFELRGRDGPTKCVSKGLRENDIDIDAHTLSEMGLDIFHLPTLACLMGLFNSLNGPTASLETVDISAETITLLVSIAKDFVSEIIRRAIITKEFEVRLKRKIKVWKYDRDEVPNFFLVYPYVSQWTVLSQITPENVTECLNSMGLSQMNKEQYVESILERVNEEHPKLAALSPTGSIDGTKVPKAAVDSHILETQGIVPPHLFTLPNSMLWCSLPSHRDLFSSDDICDLDFGDGDLDWVMQEEEQLDMEDILKAKEYEESLWNQACI</sequence>
<keyword evidence="3" id="KW-1185">Reference proteome</keyword>
<dbReference type="Proteomes" id="UP000053424">
    <property type="component" value="Unassembled WGS sequence"/>
</dbReference>
<feature type="region of interest" description="Disordered" evidence="1">
    <location>
        <begin position="128"/>
        <end position="163"/>
    </location>
</feature>
<dbReference type="HOGENOM" id="CLU_017131_0_0_1"/>
<reference evidence="3" key="2">
    <citation type="submission" date="2015-01" db="EMBL/GenBank/DDBJ databases">
        <title>Evolutionary Origins and Diversification of the Mycorrhizal Mutualists.</title>
        <authorList>
            <consortium name="DOE Joint Genome Institute"/>
            <consortium name="Mycorrhizal Genomics Consortium"/>
            <person name="Kohler A."/>
            <person name="Kuo A."/>
            <person name="Nagy L.G."/>
            <person name="Floudas D."/>
            <person name="Copeland A."/>
            <person name="Barry K.W."/>
            <person name="Cichocki N."/>
            <person name="Veneault-Fourrey C."/>
            <person name="LaButti K."/>
            <person name="Lindquist E.A."/>
            <person name="Lipzen A."/>
            <person name="Lundell T."/>
            <person name="Morin E."/>
            <person name="Murat C."/>
            <person name="Riley R."/>
            <person name="Ohm R."/>
            <person name="Sun H."/>
            <person name="Tunlid A."/>
            <person name="Henrissat B."/>
            <person name="Grigoriev I.V."/>
            <person name="Hibbett D.S."/>
            <person name="Martin F."/>
        </authorList>
    </citation>
    <scope>NUCLEOTIDE SEQUENCE [LARGE SCALE GENOMIC DNA]</scope>
    <source>
        <strain evidence="3">h7</strain>
    </source>
</reference>
<dbReference type="PANTHER" id="PTHR28079">
    <property type="entry name" value="RNA POLYMERASE I-SPECIFIC TRANSCRIPTION INITIATION FACTOR RRN5"/>
    <property type="match status" value="1"/>
</dbReference>
<protein>
    <recommendedName>
        <fullName evidence="4">SANT domain-containing protein</fullName>
    </recommendedName>
</protein>
<dbReference type="GO" id="GO:0000182">
    <property type="term" value="F:rDNA binding"/>
    <property type="evidence" value="ECO:0007669"/>
    <property type="project" value="TreeGrafter"/>
</dbReference>
<gene>
    <name evidence="2" type="ORF">M413DRAFT_28645</name>
</gene>
<feature type="compositionally biased region" description="Polar residues" evidence="1">
    <location>
        <begin position="137"/>
        <end position="149"/>
    </location>
</feature>
<feature type="compositionally biased region" description="Polar residues" evidence="1">
    <location>
        <begin position="309"/>
        <end position="318"/>
    </location>
</feature>
<feature type="compositionally biased region" description="Polar residues" evidence="1">
    <location>
        <begin position="212"/>
        <end position="230"/>
    </location>
</feature>
<dbReference type="AlphaFoldDB" id="A0A0C3C993"/>
<dbReference type="InterPro" id="IPR039601">
    <property type="entry name" value="Rrn5"/>
</dbReference>
<feature type="compositionally biased region" description="Basic and acidic residues" evidence="1">
    <location>
        <begin position="291"/>
        <end position="308"/>
    </location>
</feature>
<organism evidence="2 3">
    <name type="scientific">Hebeloma cylindrosporum</name>
    <dbReference type="NCBI Taxonomy" id="76867"/>
    <lineage>
        <taxon>Eukaryota</taxon>
        <taxon>Fungi</taxon>
        <taxon>Dikarya</taxon>
        <taxon>Basidiomycota</taxon>
        <taxon>Agaricomycotina</taxon>
        <taxon>Agaricomycetes</taxon>
        <taxon>Agaricomycetidae</taxon>
        <taxon>Agaricales</taxon>
        <taxon>Agaricineae</taxon>
        <taxon>Hymenogastraceae</taxon>
        <taxon>Hebeloma</taxon>
    </lineage>
</organism>
<dbReference type="GO" id="GO:0001181">
    <property type="term" value="F:RNA polymerase I general transcription initiation factor activity"/>
    <property type="evidence" value="ECO:0007669"/>
    <property type="project" value="TreeGrafter"/>
</dbReference>
<dbReference type="OrthoDB" id="2240312at2759"/>
<evidence type="ECO:0000256" key="1">
    <source>
        <dbReference type="SAM" id="MobiDB-lite"/>
    </source>
</evidence>
<name>A0A0C3C993_HEBCY</name>
<evidence type="ECO:0000313" key="3">
    <source>
        <dbReference type="Proteomes" id="UP000053424"/>
    </source>
</evidence>
<evidence type="ECO:0008006" key="4">
    <source>
        <dbReference type="Google" id="ProtNLM"/>
    </source>
</evidence>
<evidence type="ECO:0000313" key="2">
    <source>
        <dbReference type="EMBL" id="KIM40121.1"/>
    </source>
</evidence>
<dbReference type="GO" id="GO:0006361">
    <property type="term" value="P:transcription initiation at RNA polymerase I promoter"/>
    <property type="evidence" value="ECO:0007669"/>
    <property type="project" value="TreeGrafter"/>
</dbReference>
<dbReference type="GO" id="GO:0000500">
    <property type="term" value="C:RNA polymerase I upstream activating factor complex"/>
    <property type="evidence" value="ECO:0007669"/>
    <property type="project" value="InterPro"/>
</dbReference>
<dbReference type="GO" id="GO:0042790">
    <property type="term" value="P:nucleolar large rRNA transcription by RNA polymerase I"/>
    <property type="evidence" value="ECO:0007669"/>
    <property type="project" value="InterPro"/>
</dbReference>
<proteinExistence type="predicted"/>
<dbReference type="PANTHER" id="PTHR28079:SF1">
    <property type="entry name" value="RNA POLYMERASE I-SPECIFIC TRANSCRIPTION INITIATION FACTOR RRN5"/>
    <property type="match status" value="1"/>
</dbReference>
<feature type="region of interest" description="Disordered" evidence="1">
    <location>
        <begin position="184"/>
        <end position="260"/>
    </location>
</feature>
<accession>A0A0C3C993</accession>
<feature type="region of interest" description="Disordered" evidence="1">
    <location>
        <begin position="284"/>
        <end position="321"/>
    </location>
</feature>